<feature type="non-terminal residue" evidence="1">
    <location>
        <position position="1"/>
    </location>
</feature>
<dbReference type="Proteomes" id="UP000663868">
    <property type="component" value="Unassembled WGS sequence"/>
</dbReference>
<dbReference type="EMBL" id="CAJOBB010022719">
    <property type="protein sequence ID" value="CAF4387200.1"/>
    <property type="molecule type" value="Genomic_DNA"/>
</dbReference>
<sequence>SYNNDNAVIKKILGIALSCQSDSINTDNTDNNPVFTVTHYPSGIQYHIKGLTLRQFFLHGRLYGMYLGIRPASRDSNGEFFVEPDAPIIYSNCFSHVESEEINLNHEKYKFQISHMTVNVTNSRCPGIVRWSITCGVEVSLK</sequence>
<evidence type="ECO:0000313" key="2">
    <source>
        <dbReference type="Proteomes" id="UP000663868"/>
    </source>
</evidence>
<comment type="caution">
    <text evidence="1">The sequence shown here is derived from an EMBL/GenBank/DDBJ whole genome shotgun (WGS) entry which is preliminary data.</text>
</comment>
<organism evidence="1 2">
    <name type="scientific">Adineta steineri</name>
    <dbReference type="NCBI Taxonomy" id="433720"/>
    <lineage>
        <taxon>Eukaryota</taxon>
        <taxon>Metazoa</taxon>
        <taxon>Spiralia</taxon>
        <taxon>Gnathifera</taxon>
        <taxon>Rotifera</taxon>
        <taxon>Eurotatoria</taxon>
        <taxon>Bdelloidea</taxon>
        <taxon>Adinetida</taxon>
        <taxon>Adinetidae</taxon>
        <taxon>Adineta</taxon>
    </lineage>
</organism>
<name>A0A820NHX2_9BILA</name>
<proteinExistence type="predicted"/>
<dbReference type="AlphaFoldDB" id="A0A820NHX2"/>
<evidence type="ECO:0000313" key="1">
    <source>
        <dbReference type="EMBL" id="CAF4387200.1"/>
    </source>
</evidence>
<accession>A0A820NHX2</accession>
<gene>
    <name evidence="1" type="ORF">KXQ929_LOCUS50250</name>
</gene>
<reference evidence="1" key="1">
    <citation type="submission" date="2021-02" db="EMBL/GenBank/DDBJ databases">
        <authorList>
            <person name="Nowell W R."/>
        </authorList>
    </citation>
    <scope>NUCLEOTIDE SEQUENCE</scope>
</reference>
<feature type="non-terminal residue" evidence="1">
    <location>
        <position position="142"/>
    </location>
</feature>
<protein>
    <submittedName>
        <fullName evidence="1">Uncharacterized protein</fullName>
    </submittedName>
</protein>